<accession>A0A9W7XSH0</accession>
<organism evidence="3 4">
    <name type="scientific">Coemansia asiatica</name>
    <dbReference type="NCBI Taxonomy" id="1052880"/>
    <lineage>
        <taxon>Eukaryota</taxon>
        <taxon>Fungi</taxon>
        <taxon>Fungi incertae sedis</taxon>
        <taxon>Zoopagomycota</taxon>
        <taxon>Kickxellomycotina</taxon>
        <taxon>Kickxellomycetes</taxon>
        <taxon>Kickxellales</taxon>
        <taxon>Kickxellaceae</taxon>
        <taxon>Coemansia</taxon>
    </lineage>
</organism>
<dbReference type="GO" id="GO:0006325">
    <property type="term" value="P:chromatin organization"/>
    <property type="evidence" value="ECO:0007669"/>
    <property type="project" value="TreeGrafter"/>
</dbReference>
<reference evidence="3" key="1">
    <citation type="submission" date="2022-07" db="EMBL/GenBank/DDBJ databases">
        <title>Phylogenomic reconstructions and comparative analyses of Kickxellomycotina fungi.</title>
        <authorList>
            <person name="Reynolds N.K."/>
            <person name="Stajich J.E."/>
            <person name="Barry K."/>
            <person name="Grigoriev I.V."/>
            <person name="Crous P."/>
            <person name="Smith M.E."/>
        </authorList>
    </citation>
    <scope>NUCLEOTIDE SEQUENCE</scope>
    <source>
        <strain evidence="3">NBRC 105413</strain>
    </source>
</reference>
<name>A0A9W7XSH0_9FUNG</name>
<evidence type="ECO:0000259" key="2">
    <source>
        <dbReference type="Pfam" id="PF04921"/>
    </source>
</evidence>
<feature type="region of interest" description="Disordered" evidence="1">
    <location>
        <begin position="1"/>
        <end position="143"/>
    </location>
</feature>
<gene>
    <name evidence="3" type="ORF">LPJ64_000159</name>
</gene>
<dbReference type="PANTHER" id="PTHR12722">
    <property type="entry name" value="XAP-5 PROTEIN-RELATED"/>
    <property type="match status" value="1"/>
</dbReference>
<dbReference type="Pfam" id="PF04921">
    <property type="entry name" value="XAP5"/>
    <property type="match status" value="1"/>
</dbReference>
<proteinExistence type="predicted"/>
<dbReference type="Proteomes" id="UP001145021">
    <property type="component" value="Unassembled WGS sequence"/>
</dbReference>
<feature type="domain" description="FAM50A/XAP5 C-terminal" evidence="2">
    <location>
        <begin position="164"/>
        <end position="299"/>
    </location>
</feature>
<dbReference type="InterPro" id="IPR007005">
    <property type="entry name" value="XAP5"/>
</dbReference>
<sequence>MKNTGSSADGRAERPAKQPASASSSANAQQRFVAKQESVESRLTQSTIGLVQLSDFQRIKSELEEERRREAAQTLIRKRSDHAESQQQGGSKKKKSRTKGKGAQTKLSFDDDDDQMVRVAGRKKNPTVDTSFLPDKQRDEEEARIRESLRQKWLLDQEKMKQEPVDITYSYWDGTGHRRHVRCRKGDSIAQFLDKCRRQVPDLRNATVDGLLYVKEDLIIPHHYSFYDLIVSKARGKSGPLFSFDVHEDVRLANDASVEKDETHAGKVCERAWYERNKHIFPASRWEIFDPQKDYGTYTIRGSGSHKKNS</sequence>
<dbReference type="EMBL" id="JANBOH010000003">
    <property type="protein sequence ID" value="KAJ1648579.1"/>
    <property type="molecule type" value="Genomic_DNA"/>
</dbReference>
<protein>
    <recommendedName>
        <fullName evidence="2">FAM50A/XAP5 C-terminal domain-containing protein</fullName>
    </recommendedName>
</protein>
<dbReference type="GO" id="GO:0005634">
    <property type="term" value="C:nucleus"/>
    <property type="evidence" value="ECO:0007669"/>
    <property type="project" value="InterPro"/>
</dbReference>
<dbReference type="AlphaFoldDB" id="A0A9W7XSH0"/>
<evidence type="ECO:0000313" key="3">
    <source>
        <dbReference type="EMBL" id="KAJ1648579.1"/>
    </source>
</evidence>
<keyword evidence="4" id="KW-1185">Reference proteome</keyword>
<comment type="caution">
    <text evidence="3">The sequence shown here is derived from an EMBL/GenBank/DDBJ whole genome shotgun (WGS) entry which is preliminary data.</text>
</comment>
<feature type="compositionally biased region" description="Basic and acidic residues" evidence="1">
    <location>
        <begin position="57"/>
        <end position="71"/>
    </location>
</feature>
<evidence type="ECO:0000256" key="1">
    <source>
        <dbReference type="SAM" id="MobiDB-lite"/>
    </source>
</evidence>
<dbReference type="PANTHER" id="PTHR12722:SF0">
    <property type="entry name" value="PROTEIN FAM50A"/>
    <property type="match status" value="1"/>
</dbReference>
<dbReference type="InterPro" id="IPR048337">
    <property type="entry name" value="FAM50A/XAP5_C"/>
</dbReference>
<feature type="compositionally biased region" description="Basic residues" evidence="1">
    <location>
        <begin position="91"/>
        <end position="100"/>
    </location>
</feature>
<evidence type="ECO:0000313" key="4">
    <source>
        <dbReference type="Proteomes" id="UP001145021"/>
    </source>
</evidence>